<dbReference type="Proteomes" id="UP001161247">
    <property type="component" value="Chromosome 3"/>
</dbReference>
<protein>
    <submittedName>
        <fullName evidence="1">OLC1v1036105C1</fullName>
    </submittedName>
</protein>
<evidence type="ECO:0000313" key="2">
    <source>
        <dbReference type="Proteomes" id="UP001161247"/>
    </source>
</evidence>
<sequence length="294" mass="33368">MVSINFRWQKKPKATAKKEGVLELDATTHLQAQMAAISSEISKLRADIKIPKVDECEICIGSHHRSTCQATMEEVQFVRQGNDRGGFNNYSNWRPQQNNNWTITTRPNLSAMREFYSNLRGDPRDEIIVRGQVVNISIEAIREVLHLPEEDFNYEDRAYQAMDDPPEDELPYVLCSRSAEQASRGSLGSSFGAFMIKPLEEAIQLIENICYNHFRWQKEPKATAKKAVVLELDATTHFKAQMAAISNEISKQRADINKPKVDECEICVGSHPSSTCQATMKEVQFMRQGNDRGV</sequence>
<gene>
    <name evidence="1" type="ORF">OLC1_LOCUS9360</name>
</gene>
<keyword evidence="2" id="KW-1185">Reference proteome</keyword>
<dbReference type="EMBL" id="OX459120">
    <property type="protein sequence ID" value="CAI9099310.1"/>
    <property type="molecule type" value="Genomic_DNA"/>
</dbReference>
<name>A0AAV1CUM4_OLDCO</name>
<organism evidence="1 2">
    <name type="scientific">Oldenlandia corymbosa var. corymbosa</name>
    <dbReference type="NCBI Taxonomy" id="529605"/>
    <lineage>
        <taxon>Eukaryota</taxon>
        <taxon>Viridiplantae</taxon>
        <taxon>Streptophyta</taxon>
        <taxon>Embryophyta</taxon>
        <taxon>Tracheophyta</taxon>
        <taxon>Spermatophyta</taxon>
        <taxon>Magnoliopsida</taxon>
        <taxon>eudicotyledons</taxon>
        <taxon>Gunneridae</taxon>
        <taxon>Pentapetalae</taxon>
        <taxon>asterids</taxon>
        <taxon>lamiids</taxon>
        <taxon>Gentianales</taxon>
        <taxon>Rubiaceae</taxon>
        <taxon>Rubioideae</taxon>
        <taxon>Spermacoceae</taxon>
        <taxon>Hedyotis-Oldenlandia complex</taxon>
        <taxon>Oldenlandia</taxon>
    </lineage>
</organism>
<reference evidence="1" key="1">
    <citation type="submission" date="2023-03" db="EMBL/GenBank/DDBJ databases">
        <authorList>
            <person name="Julca I."/>
        </authorList>
    </citation>
    <scope>NUCLEOTIDE SEQUENCE</scope>
</reference>
<accession>A0AAV1CUM4</accession>
<evidence type="ECO:0000313" key="1">
    <source>
        <dbReference type="EMBL" id="CAI9099310.1"/>
    </source>
</evidence>
<proteinExistence type="predicted"/>
<dbReference type="AlphaFoldDB" id="A0AAV1CUM4"/>